<dbReference type="SUPFAM" id="SSF82185">
    <property type="entry name" value="Histone H3 K4-specific methyltransferase SET7/9 N-terminal domain"/>
    <property type="match status" value="1"/>
</dbReference>
<feature type="compositionally biased region" description="Low complexity" evidence="7">
    <location>
        <begin position="461"/>
        <end position="479"/>
    </location>
</feature>
<sequence>TERASKAYSSRGALEEQGGQSPAAKGLDSYAFFTERLPPRDEGEESEGPLKEQSLKGTYIQLVQGVQEWQDGCVYRGQFGLHMKLGYGEFSWPTGESYHGQFYRDHCHGLGTYMWPDGSSFTGMFYLSHREGYGTMYTKTKLFQGLYKMDVRFGPGVETYPDGSQDVGLWFRNQLIKLCTETPSSFSLLNFPEFSAFLGHSRERISLSDEQKAEWGLPEEQDPFFYEYKRFLLNDNLALPPEMHVYSTDHRHLPLTAALARELDARVFDNEIPPFIEDGEPWFITNQTPLLVKMQMQTYKFRNTKAHTSWHMDAILEGHREGFARSGPRERLSREMILKAQEGDLDWIYGTLKDDLVHPDVADAKGYTVLAAAAAHCHSRIVSLLLDLGADVNKRTDEGLTALSISFLLYYPSGSFKPNVAERTLPQAPPKCPVTPSCFLDVNVESVHEASRPAQGLEEGSLSPSAQPSPESPGQQGSPPREESPAVQGSASDRDRELGEKAEDLGVCTLSSEDSNFQSMASVYDYTLRLSREVLERSAQAYSLLRVPCMDKGTVRRMAQGIIKQRNRWLTIQLLLRRGADPNLCSVPMQVLFLAVKAGDVDGVKLLLEKGARTDVQYPLQLGALTPLHIAAALPGQEGVRITELLLHAITCVDAKAADEAHTYKLNKMDLPPSSLKLNNEPGPPSTYYTTNTCVPIEGGRTALHVACEREDNKKYARDVVQLLLSHGADSNLLWSGHSPLSLSIASGNDLIVKELLSQGADPNLPLTRGLGSALCVVCDLAYEHQRSVDNKIALIDRLISHGADILKPVTLTQGDRVAVGTAVDYGYFKFYQDRKIAHCPFHALMPTERETFLARKKLLEHMGVQLRQAVLTREQQWDARALQLSRKEELAPSHRLKKRNSIVAKIPAKEEQENLPFFKFCYQCGRSVGVRLTPCTRCYGILTCSKYCKARAWTEFHRKDCSDITATGRPEAGSWRVAAGHGQVGAALGVSSCPCGWGRCGWPGLLFAVTLHSPH</sequence>
<feature type="repeat" description="ANK" evidence="5">
    <location>
        <begin position="699"/>
        <end position="736"/>
    </location>
</feature>
<evidence type="ECO:0000313" key="9">
    <source>
        <dbReference type="Ensembl" id="ENSUPAP00010017047.1"/>
    </source>
</evidence>
<evidence type="ECO:0000256" key="6">
    <source>
        <dbReference type="PROSITE-ProRule" id="PRU00134"/>
    </source>
</evidence>
<dbReference type="GO" id="GO:0008270">
    <property type="term" value="F:zinc ion binding"/>
    <property type="evidence" value="ECO:0007669"/>
    <property type="project" value="UniProtKB-KW"/>
</dbReference>
<dbReference type="SUPFAM" id="SSF48403">
    <property type="entry name" value="Ankyrin repeat"/>
    <property type="match status" value="2"/>
</dbReference>
<reference evidence="9" key="2">
    <citation type="submission" date="2025-09" db="UniProtKB">
        <authorList>
            <consortium name="Ensembl"/>
        </authorList>
    </citation>
    <scope>IDENTIFICATION</scope>
</reference>
<protein>
    <submittedName>
        <fullName evidence="9">Ankyrin repeat and MYND domain containing 1</fullName>
    </submittedName>
</protein>
<dbReference type="Gene3D" id="1.25.40.20">
    <property type="entry name" value="Ankyrin repeat-containing domain"/>
    <property type="match status" value="3"/>
</dbReference>
<dbReference type="GeneTree" id="ENSGT00460000041630"/>
<dbReference type="PROSITE" id="PS50088">
    <property type="entry name" value="ANK_REPEAT"/>
    <property type="match status" value="3"/>
</dbReference>
<dbReference type="Pfam" id="PF02493">
    <property type="entry name" value="MORN"/>
    <property type="match status" value="3"/>
</dbReference>
<dbReference type="PROSITE" id="PS50865">
    <property type="entry name" value="ZF_MYND_2"/>
    <property type="match status" value="1"/>
</dbReference>
<dbReference type="InterPro" id="IPR036770">
    <property type="entry name" value="Ankyrin_rpt-contain_sf"/>
</dbReference>
<name>A0A8D2KIV8_UROPR</name>
<evidence type="ECO:0000256" key="7">
    <source>
        <dbReference type="SAM" id="MobiDB-lite"/>
    </source>
</evidence>
<evidence type="ECO:0000256" key="5">
    <source>
        <dbReference type="PROSITE-ProRule" id="PRU00023"/>
    </source>
</evidence>
<dbReference type="Pfam" id="PF00023">
    <property type="entry name" value="Ank"/>
    <property type="match status" value="1"/>
</dbReference>
<dbReference type="PANTHER" id="PTHR15897">
    <property type="entry name" value="ANKYRIN REPEAT AND MYND DOMAIN PROTEIN 1"/>
    <property type="match status" value="1"/>
</dbReference>
<feature type="domain" description="MYND-type" evidence="8">
    <location>
        <begin position="922"/>
        <end position="962"/>
    </location>
</feature>
<dbReference type="InterPro" id="IPR002110">
    <property type="entry name" value="Ankyrin_rpt"/>
</dbReference>
<dbReference type="Ensembl" id="ENSUPAT00010019436.1">
    <property type="protein sequence ID" value="ENSUPAP00010017047.1"/>
    <property type="gene ID" value="ENSUPAG00010013563.1"/>
</dbReference>
<gene>
    <name evidence="9" type="primary">ANKMY1</name>
</gene>
<evidence type="ECO:0000313" key="10">
    <source>
        <dbReference type="Proteomes" id="UP000694417"/>
    </source>
</evidence>
<reference evidence="9" key="1">
    <citation type="submission" date="2025-08" db="UniProtKB">
        <authorList>
            <consortium name="Ensembl"/>
        </authorList>
    </citation>
    <scope>IDENTIFICATION</scope>
</reference>
<dbReference type="PROSITE" id="PS50297">
    <property type="entry name" value="ANK_REP_REGION"/>
    <property type="match status" value="3"/>
</dbReference>
<feature type="repeat" description="ANK" evidence="5">
    <location>
        <begin position="365"/>
        <end position="397"/>
    </location>
</feature>
<evidence type="ECO:0000259" key="8">
    <source>
        <dbReference type="PROSITE" id="PS50865"/>
    </source>
</evidence>
<keyword evidence="4" id="KW-0862">Zinc</keyword>
<dbReference type="SMART" id="SM00248">
    <property type="entry name" value="ANK"/>
    <property type="match status" value="6"/>
</dbReference>
<evidence type="ECO:0000256" key="1">
    <source>
        <dbReference type="ARBA" id="ARBA00022723"/>
    </source>
</evidence>
<feature type="repeat" description="ANK" evidence="5">
    <location>
        <begin position="736"/>
        <end position="768"/>
    </location>
</feature>
<keyword evidence="10" id="KW-1185">Reference proteome</keyword>
<keyword evidence="2" id="KW-0677">Repeat</keyword>
<dbReference type="InterPro" id="IPR002893">
    <property type="entry name" value="Znf_MYND"/>
</dbReference>
<dbReference type="AlphaFoldDB" id="A0A8D2KIV8"/>
<dbReference type="SMART" id="SM00698">
    <property type="entry name" value="MORN"/>
    <property type="match status" value="2"/>
</dbReference>
<dbReference type="PROSITE" id="PS01360">
    <property type="entry name" value="ZF_MYND_1"/>
    <property type="match status" value="1"/>
</dbReference>
<dbReference type="Pfam" id="PF12796">
    <property type="entry name" value="Ank_2"/>
    <property type="match status" value="1"/>
</dbReference>
<keyword evidence="5" id="KW-0040">ANK repeat</keyword>
<evidence type="ECO:0000256" key="3">
    <source>
        <dbReference type="ARBA" id="ARBA00022771"/>
    </source>
</evidence>
<keyword evidence="3 6" id="KW-0863">Zinc-finger</keyword>
<dbReference type="InterPro" id="IPR053064">
    <property type="entry name" value="Ankyrin-MYND_domain-protein"/>
</dbReference>
<feature type="region of interest" description="Disordered" evidence="7">
    <location>
        <begin position="1"/>
        <end position="26"/>
    </location>
</feature>
<feature type="region of interest" description="Disordered" evidence="7">
    <location>
        <begin position="449"/>
        <end position="499"/>
    </location>
</feature>
<evidence type="ECO:0000256" key="4">
    <source>
        <dbReference type="ARBA" id="ARBA00022833"/>
    </source>
</evidence>
<organism evidence="9 10">
    <name type="scientific">Urocitellus parryii</name>
    <name type="common">Arctic ground squirrel</name>
    <name type="synonym">Spermophilus parryii</name>
    <dbReference type="NCBI Taxonomy" id="9999"/>
    <lineage>
        <taxon>Eukaryota</taxon>
        <taxon>Metazoa</taxon>
        <taxon>Chordata</taxon>
        <taxon>Craniata</taxon>
        <taxon>Vertebrata</taxon>
        <taxon>Euteleostomi</taxon>
        <taxon>Mammalia</taxon>
        <taxon>Eutheria</taxon>
        <taxon>Euarchontoglires</taxon>
        <taxon>Glires</taxon>
        <taxon>Rodentia</taxon>
        <taxon>Sciuromorpha</taxon>
        <taxon>Sciuridae</taxon>
        <taxon>Xerinae</taxon>
        <taxon>Marmotini</taxon>
        <taxon>Urocitellus</taxon>
    </lineage>
</organism>
<dbReference type="InterPro" id="IPR003409">
    <property type="entry name" value="MORN"/>
</dbReference>
<accession>A0A8D2KIV8</accession>
<proteinExistence type="predicted"/>
<dbReference type="Proteomes" id="UP000694417">
    <property type="component" value="Unplaced"/>
</dbReference>
<evidence type="ECO:0000256" key="2">
    <source>
        <dbReference type="ARBA" id="ARBA00022737"/>
    </source>
</evidence>
<dbReference type="PANTHER" id="PTHR15897:SF2">
    <property type="entry name" value="ANKYRIN REPEAT AND MYND DOMAIN-CONTAINING PROTEIN 1"/>
    <property type="match status" value="1"/>
</dbReference>
<dbReference type="SUPFAM" id="SSF144232">
    <property type="entry name" value="HIT/MYND zinc finger-like"/>
    <property type="match status" value="1"/>
</dbReference>
<dbReference type="Pfam" id="PF01753">
    <property type="entry name" value="zf-MYND"/>
    <property type="match status" value="1"/>
</dbReference>
<keyword evidence="1" id="KW-0479">Metal-binding</keyword>
<dbReference type="Gene3D" id="2.20.110.10">
    <property type="entry name" value="Histone H3 K4-specific methyltransferase SET7/9 N-terminal domain"/>
    <property type="match status" value="1"/>
</dbReference>